<dbReference type="GeneID" id="34572576"/>
<feature type="compositionally biased region" description="Polar residues" evidence="1">
    <location>
        <begin position="110"/>
        <end position="121"/>
    </location>
</feature>
<feature type="domain" description="RDRP core" evidence="2">
    <location>
        <begin position="674"/>
        <end position="1311"/>
    </location>
</feature>
<dbReference type="RefSeq" id="XP_022492275.1">
    <property type="nucleotide sequence ID" value="XM_022627842.1"/>
</dbReference>
<feature type="compositionally biased region" description="Low complexity" evidence="1">
    <location>
        <begin position="168"/>
        <end position="192"/>
    </location>
</feature>
<sequence>MSHNHNHIQPQTAPTTPQRQKQSFTDYIKALNKEFALEIPVPGIESPSVREGNTTPPWQIYKRLRPLFYKGCANGLLVDLREWVAGQASSAPASAGGGSGYGYVQRRGQDNVNPSPRNNARVSVEPPDLPRLSLSFSESAKGDRMRYLLKLIEDEEYMLVNGRVVDTSMSTSTQTTSKTGHNQNQNQNQANATSNKRLAENPPISFVGLSPKKKRRFSVDYDRDLEDDDLEDPDELFHTAPNSPVKALPFVPVRQSPLGKNGDGAFRSPSKGSASFQSPVRRAISFTSPAKEQSPVDFVSPVKGQLGLQSPARNNAAVQSPSMNQESFQSPAKSPARFTSPKPKGSVQSPAQMMAAQPAGDSNIVQSPASKSVSFSSPSKPQGSFKSPTRTKGAPQSPTESPTKTPTKTSTKNPKPTKSPSQSPMRQTDLLSFGFSTNKSVSDDLPAQDGTLEFKKPTLLERLTAGSDKTKHDNTVQSGNSSFSTTESSVLDSRNTSMDQSFDTVMTEITELMDTQSTYADSVVGYMVSDEMTKSMDAAATSMMVNHDPAETKYLLEKELIDELLSDGPFTVEHSLPGTIPLRFRYELERVGRAWGVHLNKMLVGNRLPFNSQDGFWSWMSGHSQRGGRPLPEKSSGRAWDAAVGDFKTNKHSEVVVLSGDMEWCEESEPGIFKLNLNPLKPERTCRFHRRFGSDRFLSLTVPAPTRPPSHQRQTSYPSVLRESIASWLTRNGHHCLGRTWKAFYVEEVKTKRKSKSEPRFRVEFFAVDGEDFDRECQLPPEVAPPRQQSDQHTLMGVDALLEWHMPKTANDNQTNCKLFQRLSLGLSKTFVTVTLKTTQVLRLRDYPGSTVMNDGCALMSRTLANQICDQLGITSATPSCFQGRIAGAKGLWMVDRHQSSIASMNDDDIWIQISDSQLKIHPHPEDWMGLVDDEKLTFEVVNWAKPLHPVDLNIQLLSILEYGGHVKEYIAKLTRDGVQALYHDFFQVLQSNSPVLCRALLQKLRPSGDNATSKSRRLEQWMMNDAETIIRFSEAGFEPQTFYPMRVKLRKYLTWLLERQLEELKIHVPLSTYAYCIADPYGVLNEGEVHFGFSNNWRDPQGQFEDNLLEGVDVLVGRLPAHYPSDIQRCRAVWKPELRHFKDVIVFPTRGDIPLAHMLSGGDYDGDTPWICWDPMIVQNFHNSPLPSQEFPAEHYGLSKESVQMAELGSTEEFLESAFVFNLTMSNLGRCTVEHEKLAYDESIDSRKAKELACLLSHLVDGRKGGVHFSEQAWQEYRKTVSPKQRALPAYRNSERKPKISNIIDYLKLEVADRERRLVLSKLNDAFPESEIHDNRDEDLMRPWKTAVELAENSPRHPVYLRETISGIQLSIDKLYKQWIQGHSASSAEQFFAISRQAAESASALAPPREGTHPLIHTWQNSQTEWSQLLASYAYGRYPRSGFVLHAFGETLCQIKASVSASRLITNEVLACYRVNQKMVSHLTVNDLPDNNDSAGAEYEGEEAIETLISVNKGPVDYYDDWDDGMSVE</sequence>
<dbReference type="Proteomes" id="UP000177622">
    <property type="component" value="Unassembled WGS sequence"/>
</dbReference>
<feature type="region of interest" description="Disordered" evidence="1">
    <location>
        <begin position="168"/>
        <end position="209"/>
    </location>
</feature>
<dbReference type="Gene3D" id="1.10.8.790">
    <property type="entry name" value="RNA-dependent RNA polymerase, slab domain, helical subdomain-like"/>
    <property type="match status" value="1"/>
</dbReference>
<dbReference type="GO" id="GO:0030422">
    <property type="term" value="P:siRNA processing"/>
    <property type="evidence" value="ECO:0007669"/>
    <property type="project" value="TreeGrafter"/>
</dbReference>
<dbReference type="PANTHER" id="PTHR23079:SF14">
    <property type="entry name" value="RNA-DEPENDENT RNA POLYMERASE"/>
    <property type="match status" value="1"/>
</dbReference>
<dbReference type="GO" id="GO:0031380">
    <property type="term" value="C:nuclear RNA-directed RNA polymerase complex"/>
    <property type="evidence" value="ECO:0007669"/>
    <property type="project" value="TreeGrafter"/>
</dbReference>
<dbReference type="Pfam" id="PF05183">
    <property type="entry name" value="RdRP"/>
    <property type="match status" value="1"/>
</dbReference>
<feature type="region of interest" description="Disordered" evidence="1">
    <location>
        <begin position="1"/>
        <end position="22"/>
    </location>
</feature>
<feature type="region of interest" description="Disordered" evidence="1">
    <location>
        <begin position="464"/>
        <end position="496"/>
    </location>
</feature>
<feature type="region of interest" description="Disordered" evidence="1">
    <location>
        <begin position="230"/>
        <end position="427"/>
    </location>
</feature>
<dbReference type="PANTHER" id="PTHR23079">
    <property type="entry name" value="RNA-DEPENDENT RNA POLYMERASE"/>
    <property type="match status" value="1"/>
</dbReference>
<feature type="compositionally biased region" description="Low complexity" evidence="1">
    <location>
        <begin position="395"/>
        <end position="424"/>
    </location>
</feature>
<accession>A0A1F5LUH7</accession>
<gene>
    <name evidence="3" type="ORF">PENARI_c002G10325</name>
</gene>
<proteinExistence type="predicted"/>
<dbReference type="STRING" id="1835702.A0A1F5LUH7"/>
<feature type="compositionally biased region" description="Low complexity" evidence="1">
    <location>
        <begin position="350"/>
        <end position="388"/>
    </location>
</feature>
<keyword evidence="4" id="KW-1185">Reference proteome</keyword>
<dbReference type="InterPro" id="IPR007855">
    <property type="entry name" value="RDRP"/>
</dbReference>
<comment type="caution">
    <text evidence="3">The sequence shown here is derived from an EMBL/GenBank/DDBJ whole genome shotgun (WGS) entry which is preliminary data.</text>
</comment>
<feature type="compositionally biased region" description="Polar residues" evidence="1">
    <location>
        <begin position="307"/>
        <end position="332"/>
    </location>
</feature>
<feature type="compositionally biased region" description="Low complexity" evidence="1">
    <location>
        <begin position="478"/>
        <end position="493"/>
    </location>
</feature>
<protein>
    <recommendedName>
        <fullName evidence="2">RDRP core domain-containing protein</fullName>
    </recommendedName>
</protein>
<evidence type="ECO:0000259" key="2">
    <source>
        <dbReference type="Pfam" id="PF05183"/>
    </source>
</evidence>
<reference evidence="3 4" key="1">
    <citation type="journal article" date="2016" name="Sci. Rep.">
        <title>Penicillium arizonense, a new, genome sequenced fungal species, reveals a high chemical diversity in secreted metabolites.</title>
        <authorList>
            <person name="Grijseels S."/>
            <person name="Nielsen J.C."/>
            <person name="Randelovic M."/>
            <person name="Nielsen J."/>
            <person name="Nielsen K.F."/>
            <person name="Workman M."/>
            <person name="Frisvad J.C."/>
        </authorList>
    </citation>
    <scope>NUCLEOTIDE SEQUENCE [LARGE SCALE GENOMIC DNA]</scope>
    <source>
        <strain evidence="3 4">CBS 141311</strain>
    </source>
</reference>
<dbReference type="InterPro" id="IPR057596">
    <property type="entry name" value="RDRP_core"/>
</dbReference>
<evidence type="ECO:0000313" key="4">
    <source>
        <dbReference type="Proteomes" id="UP000177622"/>
    </source>
</evidence>
<feature type="compositionally biased region" description="Low complexity" evidence="1">
    <location>
        <begin position="9"/>
        <end position="22"/>
    </location>
</feature>
<feature type="region of interest" description="Disordered" evidence="1">
    <location>
        <begin position="89"/>
        <end position="135"/>
    </location>
</feature>
<evidence type="ECO:0000313" key="3">
    <source>
        <dbReference type="EMBL" id="OGE56848.1"/>
    </source>
</evidence>
<dbReference type="EMBL" id="LXJU01000002">
    <property type="protein sequence ID" value="OGE56848.1"/>
    <property type="molecule type" value="Genomic_DNA"/>
</dbReference>
<dbReference type="GO" id="GO:0003968">
    <property type="term" value="F:RNA-directed RNA polymerase activity"/>
    <property type="evidence" value="ECO:0007669"/>
    <property type="project" value="UniProtKB-KW"/>
</dbReference>
<dbReference type="OrthoDB" id="10055769at2759"/>
<dbReference type="GO" id="GO:0003723">
    <property type="term" value="F:RNA binding"/>
    <property type="evidence" value="ECO:0007669"/>
    <property type="project" value="UniProtKB-KW"/>
</dbReference>
<evidence type="ECO:0000256" key="1">
    <source>
        <dbReference type="SAM" id="MobiDB-lite"/>
    </source>
</evidence>
<name>A0A1F5LUH7_PENAI</name>
<organism evidence="3 4">
    <name type="scientific">Penicillium arizonense</name>
    <dbReference type="NCBI Taxonomy" id="1835702"/>
    <lineage>
        <taxon>Eukaryota</taxon>
        <taxon>Fungi</taxon>
        <taxon>Dikarya</taxon>
        <taxon>Ascomycota</taxon>
        <taxon>Pezizomycotina</taxon>
        <taxon>Eurotiomycetes</taxon>
        <taxon>Eurotiomycetidae</taxon>
        <taxon>Eurotiales</taxon>
        <taxon>Aspergillaceae</taxon>
        <taxon>Penicillium</taxon>
    </lineage>
</organism>